<dbReference type="EMBL" id="JADBGQ010000007">
    <property type="protein sequence ID" value="KAG5388509.1"/>
    <property type="molecule type" value="Genomic_DNA"/>
</dbReference>
<proteinExistence type="predicted"/>
<accession>A0ABQ7LPP3</accession>
<gene>
    <name evidence="1" type="primary">A08g503240.1_BraROA</name>
    <name evidence="1" type="ORF">IGI04_030050</name>
</gene>
<keyword evidence="2" id="KW-1185">Reference proteome</keyword>
<name>A0ABQ7LPP3_BRACM</name>
<evidence type="ECO:0000313" key="1">
    <source>
        <dbReference type="EMBL" id="KAG5388509.1"/>
    </source>
</evidence>
<reference evidence="1 2" key="1">
    <citation type="submission" date="2021-03" db="EMBL/GenBank/DDBJ databases">
        <authorList>
            <person name="King G.J."/>
            <person name="Bancroft I."/>
            <person name="Baten A."/>
            <person name="Bloomfield J."/>
            <person name="Borpatragohain P."/>
            <person name="He Z."/>
            <person name="Irish N."/>
            <person name="Irwin J."/>
            <person name="Liu K."/>
            <person name="Mauleon R.P."/>
            <person name="Moore J."/>
            <person name="Morris R."/>
            <person name="Ostergaard L."/>
            <person name="Wang B."/>
            <person name="Wells R."/>
        </authorList>
    </citation>
    <scope>NUCLEOTIDE SEQUENCE [LARGE SCALE GENOMIC DNA]</scope>
    <source>
        <strain evidence="1">R-o-18</strain>
        <tissue evidence="1">Leaf</tissue>
    </source>
</reference>
<comment type="caution">
    <text evidence="1">The sequence shown here is derived from an EMBL/GenBank/DDBJ whole genome shotgun (WGS) entry which is preliminary data.</text>
</comment>
<sequence>MGLGFTNSFAAAQPVVADGNGHFARRLHFEKMVANFLFEKELWPRNEKIEQQNQFGSEGRCNQENYMSLISISRYRSLRVAYVDEREETADA</sequence>
<dbReference type="Proteomes" id="UP000823674">
    <property type="component" value="Chromosome A08"/>
</dbReference>
<evidence type="ECO:0000313" key="2">
    <source>
        <dbReference type="Proteomes" id="UP000823674"/>
    </source>
</evidence>
<organism evidence="1 2">
    <name type="scientific">Brassica rapa subsp. trilocularis</name>
    <dbReference type="NCBI Taxonomy" id="1813537"/>
    <lineage>
        <taxon>Eukaryota</taxon>
        <taxon>Viridiplantae</taxon>
        <taxon>Streptophyta</taxon>
        <taxon>Embryophyta</taxon>
        <taxon>Tracheophyta</taxon>
        <taxon>Spermatophyta</taxon>
        <taxon>Magnoliopsida</taxon>
        <taxon>eudicotyledons</taxon>
        <taxon>Gunneridae</taxon>
        <taxon>Pentapetalae</taxon>
        <taxon>rosids</taxon>
        <taxon>malvids</taxon>
        <taxon>Brassicales</taxon>
        <taxon>Brassicaceae</taxon>
        <taxon>Brassiceae</taxon>
        <taxon>Brassica</taxon>
    </lineage>
</organism>
<protein>
    <submittedName>
        <fullName evidence="1">Uncharacterized protein</fullName>
    </submittedName>
</protein>